<protein>
    <submittedName>
        <fullName evidence="1">Uncharacterized protein</fullName>
    </submittedName>
</protein>
<dbReference type="EMBL" id="BMZD01000001">
    <property type="protein sequence ID" value="GGZ85661.1"/>
    <property type="molecule type" value="Genomic_DNA"/>
</dbReference>
<dbReference type="Proteomes" id="UP000634139">
    <property type="component" value="Unassembled WGS sequence"/>
</dbReference>
<gene>
    <name evidence="1" type="ORF">GCM10011617_00070</name>
</gene>
<reference evidence="1" key="1">
    <citation type="journal article" date="2014" name="Int. J. Syst. Evol. Microbiol.">
        <title>Complete genome sequence of Corynebacterium casei LMG S-19264T (=DSM 44701T), isolated from a smear-ripened cheese.</title>
        <authorList>
            <consortium name="US DOE Joint Genome Institute (JGI-PGF)"/>
            <person name="Walter F."/>
            <person name="Albersmeier A."/>
            <person name="Kalinowski J."/>
            <person name="Ruckert C."/>
        </authorList>
    </citation>
    <scope>NUCLEOTIDE SEQUENCE</scope>
    <source>
        <strain evidence="1">KCTC 32422</strain>
    </source>
</reference>
<comment type="caution">
    <text evidence="1">The sequence shown here is derived from an EMBL/GenBank/DDBJ whole genome shotgun (WGS) entry which is preliminary data.</text>
</comment>
<name>A0A918R4C6_9SPHN</name>
<keyword evidence="2" id="KW-1185">Reference proteome</keyword>
<sequence length="197" mass="22295">MPLQKVSQPNFDMCNDFYVASTGNILTLFLLQIAFTFADRVDIYGCDGRPLNENNYFWKHDKTAQLNERMDDIQRAHPGFFRISYDDYYEEHCGTLDSFLKGAEELGKIAVSKTFSHIPALVERALPAEDEAGIGGASLSSLSALQYSNDLLLHREAFIARMNSDEGLREAVEQASDRQSPLSEHLRAVLRWVQTAR</sequence>
<organism evidence="1 2">
    <name type="scientific">Novosphingobium arvoryzae</name>
    <dbReference type="NCBI Taxonomy" id="1256514"/>
    <lineage>
        <taxon>Bacteria</taxon>
        <taxon>Pseudomonadati</taxon>
        <taxon>Pseudomonadota</taxon>
        <taxon>Alphaproteobacteria</taxon>
        <taxon>Sphingomonadales</taxon>
        <taxon>Sphingomonadaceae</taxon>
        <taxon>Novosphingobium</taxon>
    </lineage>
</organism>
<dbReference type="AlphaFoldDB" id="A0A918R4C6"/>
<evidence type="ECO:0000313" key="2">
    <source>
        <dbReference type="Proteomes" id="UP000634139"/>
    </source>
</evidence>
<accession>A0A918R4C6</accession>
<proteinExistence type="predicted"/>
<evidence type="ECO:0000313" key="1">
    <source>
        <dbReference type="EMBL" id="GGZ85661.1"/>
    </source>
</evidence>
<reference evidence="1" key="2">
    <citation type="submission" date="2020-09" db="EMBL/GenBank/DDBJ databases">
        <authorList>
            <person name="Sun Q."/>
            <person name="Kim S."/>
        </authorList>
    </citation>
    <scope>NUCLEOTIDE SEQUENCE</scope>
    <source>
        <strain evidence="1">KCTC 32422</strain>
    </source>
</reference>